<protein>
    <recommendedName>
        <fullName evidence="3">SIR2-like domain-containing protein</fullName>
    </recommendedName>
</protein>
<sequence length="301" mass="35440">MKKTAKEVQALFSENKNDLAFIIGNGINLHYQDDNVSWNDLLLDLWKKHSEDPMTEIPDGISYIEFYDALNLQNVNKWGFTTQLQKDVKKKMFDWIQDDAQNLILDKIKSFNAPILTTNFDNLIPKSMQLPLQRITDTSFTDHYPWASYYGETEMKSPLDGFGVWYMNGMVNYHRSIKLGLSEYMGNVERARKMVNSNYGHSYTEGKNPWDMNNTWIDIIFNKSLCIFGLGLDETEVFFRWLLIQRAKFFKRFPEYNHKGWYLMKAEDSEKAKGKRFFLKSVGIQVIEVADYPALYEDIWK</sequence>
<dbReference type="EMBL" id="JACGWS010000007">
    <property type="protein sequence ID" value="MBC8755495.1"/>
    <property type="molecule type" value="Genomic_DNA"/>
</dbReference>
<comment type="caution">
    <text evidence="1">The sequence shown here is derived from an EMBL/GenBank/DDBJ whole genome shotgun (WGS) entry which is preliminary data.</text>
</comment>
<name>A0ABR7QAC9_9FLAO</name>
<dbReference type="RefSeq" id="WP_187562547.1">
    <property type="nucleotide sequence ID" value="NZ_JACGWS010000007.1"/>
</dbReference>
<evidence type="ECO:0000313" key="1">
    <source>
        <dbReference type="EMBL" id="MBC8755495.1"/>
    </source>
</evidence>
<accession>A0ABR7QAC9</accession>
<dbReference type="Proteomes" id="UP000619238">
    <property type="component" value="Unassembled WGS sequence"/>
</dbReference>
<reference evidence="1 2" key="1">
    <citation type="submission" date="2020-07" db="EMBL/GenBank/DDBJ databases">
        <title>Description of Kordia aestuariivivens sp. nov., isolated from a tidal flat.</title>
        <authorList>
            <person name="Park S."/>
            <person name="Yoon J.-H."/>
        </authorList>
    </citation>
    <scope>NUCLEOTIDE SEQUENCE [LARGE SCALE GENOMIC DNA]</scope>
    <source>
        <strain evidence="1 2">YSTF-M3</strain>
    </source>
</reference>
<evidence type="ECO:0000313" key="2">
    <source>
        <dbReference type="Proteomes" id="UP000619238"/>
    </source>
</evidence>
<gene>
    <name evidence="1" type="ORF">H2O64_12530</name>
</gene>
<organism evidence="1 2">
    <name type="scientific">Kordia aestuariivivens</name>
    <dbReference type="NCBI Taxonomy" id="2759037"/>
    <lineage>
        <taxon>Bacteria</taxon>
        <taxon>Pseudomonadati</taxon>
        <taxon>Bacteroidota</taxon>
        <taxon>Flavobacteriia</taxon>
        <taxon>Flavobacteriales</taxon>
        <taxon>Flavobacteriaceae</taxon>
        <taxon>Kordia</taxon>
    </lineage>
</organism>
<keyword evidence="2" id="KW-1185">Reference proteome</keyword>
<proteinExistence type="predicted"/>
<evidence type="ECO:0008006" key="3">
    <source>
        <dbReference type="Google" id="ProtNLM"/>
    </source>
</evidence>